<keyword evidence="3" id="KW-1185">Reference proteome</keyword>
<dbReference type="AlphaFoldDB" id="A0A5C3M4I3"/>
<sequence>MVAISSYFQFALVAMLATGTLAASTGAEARSTTGLEERTFFPFIFKGVNGCYDGYCRKSCGLPIFKKWCFLKDPLNNYPGNGNDHHDDDHHHDVQDHDGHQHVKYSLNKFNDGRVQCKYNNDCDFSWGCANQCGY</sequence>
<gene>
    <name evidence="2" type="ORF">BDQ12DRAFT_722471</name>
</gene>
<feature type="chain" id="PRO_5023127835" evidence="1">
    <location>
        <begin position="23"/>
        <end position="135"/>
    </location>
</feature>
<evidence type="ECO:0000313" key="3">
    <source>
        <dbReference type="Proteomes" id="UP000308652"/>
    </source>
</evidence>
<organism evidence="2 3">
    <name type="scientific">Crucibulum laeve</name>
    <dbReference type="NCBI Taxonomy" id="68775"/>
    <lineage>
        <taxon>Eukaryota</taxon>
        <taxon>Fungi</taxon>
        <taxon>Dikarya</taxon>
        <taxon>Basidiomycota</taxon>
        <taxon>Agaricomycotina</taxon>
        <taxon>Agaricomycetes</taxon>
        <taxon>Agaricomycetidae</taxon>
        <taxon>Agaricales</taxon>
        <taxon>Agaricineae</taxon>
        <taxon>Nidulariaceae</taxon>
        <taxon>Crucibulum</taxon>
    </lineage>
</organism>
<feature type="signal peptide" evidence="1">
    <location>
        <begin position="1"/>
        <end position="22"/>
    </location>
</feature>
<protein>
    <submittedName>
        <fullName evidence="2">Uncharacterized protein</fullName>
    </submittedName>
</protein>
<name>A0A5C3M4I3_9AGAR</name>
<dbReference type="Proteomes" id="UP000308652">
    <property type="component" value="Unassembled WGS sequence"/>
</dbReference>
<keyword evidence="1" id="KW-0732">Signal</keyword>
<evidence type="ECO:0000256" key="1">
    <source>
        <dbReference type="SAM" id="SignalP"/>
    </source>
</evidence>
<dbReference type="EMBL" id="ML213599">
    <property type="protein sequence ID" value="TFK39633.1"/>
    <property type="molecule type" value="Genomic_DNA"/>
</dbReference>
<evidence type="ECO:0000313" key="2">
    <source>
        <dbReference type="EMBL" id="TFK39633.1"/>
    </source>
</evidence>
<proteinExistence type="predicted"/>
<reference evidence="2 3" key="1">
    <citation type="journal article" date="2019" name="Nat. Ecol. Evol.">
        <title>Megaphylogeny resolves global patterns of mushroom evolution.</title>
        <authorList>
            <person name="Varga T."/>
            <person name="Krizsan K."/>
            <person name="Foldi C."/>
            <person name="Dima B."/>
            <person name="Sanchez-Garcia M."/>
            <person name="Sanchez-Ramirez S."/>
            <person name="Szollosi G.J."/>
            <person name="Szarkandi J.G."/>
            <person name="Papp V."/>
            <person name="Albert L."/>
            <person name="Andreopoulos W."/>
            <person name="Angelini C."/>
            <person name="Antonin V."/>
            <person name="Barry K.W."/>
            <person name="Bougher N.L."/>
            <person name="Buchanan P."/>
            <person name="Buyck B."/>
            <person name="Bense V."/>
            <person name="Catcheside P."/>
            <person name="Chovatia M."/>
            <person name="Cooper J."/>
            <person name="Damon W."/>
            <person name="Desjardin D."/>
            <person name="Finy P."/>
            <person name="Geml J."/>
            <person name="Haridas S."/>
            <person name="Hughes K."/>
            <person name="Justo A."/>
            <person name="Karasinski D."/>
            <person name="Kautmanova I."/>
            <person name="Kiss B."/>
            <person name="Kocsube S."/>
            <person name="Kotiranta H."/>
            <person name="LaButti K.M."/>
            <person name="Lechner B.E."/>
            <person name="Liimatainen K."/>
            <person name="Lipzen A."/>
            <person name="Lukacs Z."/>
            <person name="Mihaltcheva S."/>
            <person name="Morgado L.N."/>
            <person name="Niskanen T."/>
            <person name="Noordeloos M.E."/>
            <person name="Ohm R.A."/>
            <person name="Ortiz-Santana B."/>
            <person name="Ovrebo C."/>
            <person name="Racz N."/>
            <person name="Riley R."/>
            <person name="Savchenko A."/>
            <person name="Shiryaev A."/>
            <person name="Soop K."/>
            <person name="Spirin V."/>
            <person name="Szebenyi C."/>
            <person name="Tomsovsky M."/>
            <person name="Tulloss R.E."/>
            <person name="Uehling J."/>
            <person name="Grigoriev I.V."/>
            <person name="Vagvolgyi C."/>
            <person name="Papp T."/>
            <person name="Martin F.M."/>
            <person name="Miettinen O."/>
            <person name="Hibbett D.S."/>
            <person name="Nagy L.G."/>
        </authorList>
    </citation>
    <scope>NUCLEOTIDE SEQUENCE [LARGE SCALE GENOMIC DNA]</scope>
    <source>
        <strain evidence="2 3">CBS 166.37</strain>
    </source>
</reference>
<accession>A0A5C3M4I3</accession>